<evidence type="ECO:0000256" key="6">
    <source>
        <dbReference type="SAM" id="MobiDB-lite"/>
    </source>
</evidence>
<feature type="region of interest" description="Disordered" evidence="6">
    <location>
        <begin position="215"/>
        <end position="236"/>
    </location>
</feature>
<dbReference type="Pfam" id="PF00005">
    <property type="entry name" value="ABC_tran"/>
    <property type="match status" value="1"/>
</dbReference>
<dbReference type="InterPro" id="IPR003593">
    <property type="entry name" value="AAA+_ATPase"/>
</dbReference>
<keyword evidence="2" id="KW-0813">Transport</keyword>
<keyword evidence="3" id="KW-0547">Nucleotide-binding</keyword>
<dbReference type="GO" id="GO:0005524">
    <property type="term" value="F:ATP binding"/>
    <property type="evidence" value="ECO:0007669"/>
    <property type="project" value="UniProtKB-KW"/>
</dbReference>
<dbReference type="EMBL" id="JAEKJA010000022">
    <property type="protein sequence ID" value="MBJ3778003.1"/>
    <property type="molecule type" value="Genomic_DNA"/>
</dbReference>
<protein>
    <submittedName>
        <fullName evidence="8">ATP-binding cassette domain-containing protein</fullName>
    </submittedName>
</protein>
<dbReference type="GO" id="GO:0015658">
    <property type="term" value="F:branched-chain amino acid transmembrane transporter activity"/>
    <property type="evidence" value="ECO:0007669"/>
    <property type="project" value="TreeGrafter"/>
</dbReference>
<dbReference type="PROSITE" id="PS50893">
    <property type="entry name" value="ABC_TRANSPORTER_2"/>
    <property type="match status" value="1"/>
</dbReference>
<comment type="caution">
    <text evidence="8">The sequence shown here is derived from an EMBL/GenBank/DDBJ whole genome shotgun (WGS) entry which is preliminary data.</text>
</comment>
<dbReference type="InterPro" id="IPR052156">
    <property type="entry name" value="BCAA_Transport_ATP-bd_LivF"/>
</dbReference>
<accession>A0A934MHS9</accession>
<dbReference type="AlphaFoldDB" id="A0A934MHS9"/>
<dbReference type="PANTHER" id="PTHR43820:SF4">
    <property type="entry name" value="HIGH-AFFINITY BRANCHED-CHAIN AMINO ACID TRANSPORT ATP-BINDING PROTEIN LIVF"/>
    <property type="match status" value="1"/>
</dbReference>
<sequence length="236" mass="25662">MLEFRDVTVTLGGVRVLRDVSFLINTSDTVALIGANGAGKTTTLRSIMGFTHMTGEIRFLREDITKLPPAKRPGLGIGYAAEDRRLFSAFTVEENILMPAQVARLTAQETTRRLGRVYTILPELKEMAGRPAGSVSGGQGKMVALGRALMIGTRLIMLDEPFQGLAPALARRYAEALRTLRDHDPDVTLIITESNPGLLRRFADRALVVERGEMREGSLAEDAPDPLHPASPATTP</sequence>
<dbReference type="SMART" id="SM00382">
    <property type="entry name" value="AAA"/>
    <property type="match status" value="1"/>
</dbReference>
<evidence type="ECO:0000256" key="5">
    <source>
        <dbReference type="ARBA" id="ARBA00022970"/>
    </source>
</evidence>
<reference evidence="8" key="1">
    <citation type="submission" date="2020-12" db="EMBL/GenBank/DDBJ databases">
        <title>Bacterial taxonomy.</title>
        <authorList>
            <person name="Pan X."/>
        </authorList>
    </citation>
    <scope>NUCLEOTIDE SEQUENCE</scope>
    <source>
        <strain evidence="8">B2012</strain>
    </source>
</reference>
<dbReference type="InterPro" id="IPR003439">
    <property type="entry name" value="ABC_transporter-like_ATP-bd"/>
</dbReference>
<evidence type="ECO:0000256" key="1">
    <source>
        <dbReference type="ARBA" id="ARBA00005417"/>
    </source>
</evidence>
<dbReference type="SUPFAM" id="SSF52540">
    <property type="entry name" value="P-loop containing nucleoside triphosphate hydrolases"/>
    <property type="match status" value="1"/>
</dbReference>
<dbReference type="GO" id="GO:0016887">
    <property type="term" value="F:ATP hydrolysis activity"/>
    <property type="evidence" value="ECO:0007669"/>
    <property type="project" value="InterPro"/>
</dbReference>
<keyword evidence="5" id="KW-0029">Amino-acid transport</keyword>
<feature type="domain" description="ABC transporter" evidence="7">
    <location>
        <begin position="2"/>
        <end position="236"/>
    </location>
</feature>
<evidence type="ECO:0000313" key="8">
    <source>
        <dbReference type="EMBL" id="MBJ3778003.1"/>
    </source>
</evidence>
<evidence type="ECO:0000256" key="3">
    <source>
        <dbReference type="ARBA" id="ARBA00022741"/>
    </source>
</evidence>
<dbReference type="Gene3D" id="3.40.50.300">
    <property type="entry name" value="P-loop containing nucleotide triphosphate hydrolases"/>
    <property type="match status" value="1"/>
</dbReference>
<comment type="similarity">
    <text evidence="1">Belongs to the ABC transporter superfamily.</text>
</comment>
<dbReference type="InterPro" id="IPR027417">
    <property type="entry name" value="P-loop_NTPase"/>
</dbReference>
<evidence type="ECO:0000256" key="4">
    <source>
        <dbReference type="ARBA" id="ARBA00022840"/>
    </source>
</evidence>
<keyword evidence="4 8" id="KW-0067">ATP-binding</keyword>
<evidence type="ECO:0000313" key="9">
    <source>
        <dbReference type="Proteomes" id="UP000609531"/>
    </source>
</evidence>
<proteinExistence type="inferred from homology"/>
<keyword evidence="9" id="KW-1185">Reference proteome</keyword>
<name>A0A934MHS9_9HYPH</name>
<dbReference type="RefSeq" id="WP_198883907.1">
    <property type="nucleotide sequence ID" value="NZ_JAEKJA010000022.1"/>
</dbReference>
<organism evidence="8 9">
    <name type="scientific">Acuticoccus mangrovi</name>
    <dbReference type="NCBI Taxonomy" id="2796142"/>
    <lineage>
        <taxon>Bacteria</taxon>
        <taxon>Pseudomonadati</taxon>
        <taxon>Pseudomonadota</taxon>
        <taxon>Alphaproteobacteria</taxon>
        <taxon>Hyphomicrobiales</taxon>
        <taxon>Amorphaceae</taxon>
        <taxon>Acuticoccus</taxon>
    </lineage>
</organism>
<dbReference type="PANTHER" id="PTHR43820">
    <property type="entry name" value="HIGH-AFFINITY BRANCHED-CHAIN AMINO ACID TRANSPORT ATP-BINDING PROTEIN LIVF"/>
    <property type="match status" value="1"/>
</dbReference>
<dbReference type="GO" id="GO:0015807">
    <property type="term" value="P:L-amino acid transport"/>
    <property type="evidence" value="ECO:0007669"/>
    <property type="project" value="TreeGrafter"/>
</dbReference>
<evidence type="ECO:0000256" key="2">
    <source>
        <dbReference type="ARBA" id="ARBA00022448"/>
    </source>
</evidence>
<gene>
    <name evidence="8" type="ORF">JCR33_20050</name>
</gene>
<evidence type="ECO:0000259" key="7">
    <source>
        <dbReference type="PROSITE" id="PS50893"/>
    </source>
</evidence>
<dbReference type="Proteomes" id="UP000609531">
    <property type="component" value="Unassembled WGS sequence"/>
</dbReference>